<comment type="caution">
    <text evidence="1">The sequence shown here is derived from an EMBL/GenBank/DDBJ whole genome shotgun (WGS) entry which is preliminary data.</text>
</comment>
<dbReference type="EMBL" id="JAKJXO020000023">
    <property type="protein sequence ID" value="KAL1591666.1"/>
    <property type="molecule type" value="Genomic_DNA"/>
</dbReference>
<proteinExistence type="predicted"/>
<evidence type="ECO:0000313" key="2">
    <source>
        <dbReference type="Proteomes" id="UP001521785"/>
    </source>
</evidence>
<name>A0ABR3QHN0_9PLEO</name>
<reference evidence="1 2" key="1">
    <citation type="submission" date="2024-02" db="EMBL/GenBank/DDBJ databases">
        <title>De novo assembly and annotation of 12 fungi associated with fruit tree decline syndrome in Ontario, Canada.</title>
        <authorList>
            <person name="Sulman M."/>
            <person name="Ellouze W."/>
            <person name="Ilyukhin E."/>
        </authorList>
    </citation>
    <scope>NUCLEOTIDE SEQUENCE [LARGE SCALE GENOMIC DNA]</scope>
    <source>
        <strain evidence="1 2">M42-189</strain>
    </source>
</reference>
<organism evidence="1 2">
    <name type="scientific">Paraconiothyrium brasiliense</name>
    <dbReference type="NCBI Taxonomy" id="300254"/>
    <lineage>
        <taxon>Eukaryota</taxon>
        <taxon>Fungi</taxon>
        <taxon>Dikarya</taxon>
        <taxon>Ascomycota</taxon>
        <taxon>Pezizomycotina</taxon>
        <taxon>Dothideomycetes</taxon>
        <taxon>Pleosporomycetidae</taxon>
        <taxon>Pleosporales</taxon>
        <taxon>Massarineae</taxon>
        <taxon>Didymosphaeriaceae</taxon>
        <taxon>Paraconiothyrium</taxon>
    </lineage>
</organism>
<evidence type="ECO:0000313" key="1">
    <source>
        <dbReference type="EMBL" id="KAL1591666.1"/>
    </source>
</evidence>
<keyword evidence="2" id="KW-1185">Reference proteome</keyword>
<accession>A0ABR3QHN0</accession>
<gene>
    <name evidence="1" type="ORF">SLS60_011664</name>
</gene>
<sequence>MSSKPFQQQSAPEVSDVEMMDVESRVIEVESRVIEVESRVIEVESRVIEVESRVIEVDENGVLILPDGAKWKGPIPIAYPQSGCSTISVPMEERVATWRRNRAGAANGVDISSGADRAKGDPLLTEYSVDTWIETMFIFIARMLGETKWRMYRHHVYYLIYKYFEAPYTEVADEDDVKKMEQILLLFLSQNKRVCYLHNDITRQTNHLPLFPDLPRVDEETKSLMKRIGDNWDRELKVKDGQLITRNEQRVGYSEENDVDYGLHCCMVAMEFLHDWDGQVPARGRSVATLLSAFGGMKM</sequence>
<dbReference type="Proteomes" id="UP001521785">
    <property type="component" value="Unassembled WGS sequence"/>
</dbReference>
<protein>
    <submittedName>
        <fullName evidence="1">Uncharacterized protein</fullName>
    </submittedName>
</protein>